<keyword evidence="3" id="KW-0808">Transferase</keyword>
<dbReference type="InterPro" id="IPR029044">
    <property type="entry name" value="Nucleotide-diphossugar_trans"/>
</dbReference>
<name>A0A0V7ZLZ4_9CYAN</name>
<dbReference type="SUPFAM" id="SSF53448">
    <property type="entry name" value="Nucleotide-diphospho-sugar transferases"/>
    <property type="match status" value="1"/>
</dbReference>
<comment type="caution">
    <text evidence="3">The sequence shown here is derived from an EMBL/GenBank/DDBJ whole genome shotgun (WGS) entry which is preliminary data.</text>
</comment>
<accession>A0A0V7ZLZ4</accession>
<dbReference type="Gene3D" id="3.90.550.10">
    <property type="entry name" value="Spore Coat Polysaccharide Biosynthesis Protein SpsA, Chain A"/>
    <property type="match status" value="1"/>
</dbReference>
<evidence type="ECO:0000313" key="3">
    <source>
        <dbReference type="EMBL" id="KST65318.1"/>
    </source>
</evidence>
<dbReference type="InterPro" id="IPR001173">
    <property type="entry name" value="Glyco_trans_2-like"/>
</dbReference>
<dbReference type="OrthoDB" id="8936324at2"/>
<feature type="domain" description="Glycosyltransferase 2-like" evidence="2">
    <location>
        <begin position="4"/>
        <end position="164"/>
    </location>
</feature>
<organism evidence="3 5">
    <name type="scientific">Mastigocoleus testarum BC008</name>
    <dbReference type="NCBI Taxonomy" id="371196"/>
    <lineage>
        <taxon>Bacteria</taxon>
        <taxon>Bacillati</taxon>
        <taxon>Cyanobacteriota</taxon>
        <taxon>Cyanophyceae</taxon>
        <taxon>Nostocales</taxon>
        <taxon>Hapalosiphonaceae</taxon>
        <taxon>Mastigocoleus</taxon>
    </lineage>
</organism>
<dbReference type="Pfam" id="PF00535">
    <property type="entry name" value="Glycos_transf_2"/>
    <property type="match status" value="1"/>
</dbReference>
<dbReference type="PANTHER" id="PTHR43685">
    <property type="entry name" value="GLYCOSYLTRANSFERASE"/>
    <property type="match status" value="1"/>
</dbReference>
<keyword evidence="1" id="KW-0472">Membrane</keyword>
<keyword evidence="1" id="KW-0812">Transmembrane</keyword>
<evidence type="ECO:0000259" key="2">
    <source>
        <dbReference type="Pfam" id="PF00535"/>
    </source>
</evidence>
<dbReference type="InterPro" id="IPR050834">
    <property type="entry name" value="Glycosyltransf_2"/>
</dbReference>
<evidence type="ECO:0000256" key="1">
    <source>
        <dbReference type="SAM" id="Phobius"/>
    </source>
</evidence>
<dbReference type="AlphaFoldDB" id="A0A0V7ZLZ4"/>
<keyword evidence="5" id="KW-1185">Reference proteome</keyword>
<dbReference type="RefSeq" id="WP_027841459.1">
    <property type="nucleotide sequence ID" value="NZ_LMTZ01000106.1"/>
</dbReference>
<protein>
    <submittedName>
        <fullName evidence="3">Glycosyl transferase family 2</fullName>
    </submittedName>
</protein>
<feature type="transmembrane region" description="Helical" evidence="1">
    <location>
        <begin position="235"/>
        <end position="254"/>
    </location>
</feature>
<dbReference type="GO" id="GO:0016740">
    <property type="term" value="F:transferase activity"/>
    <property type="evidence" value="ECO:0007669"/>
    <property type="project" value="UniProtKB-KW"/>
</dbReference>
<gene>
    <name evidence="3" type="ORF">BC008_21215</name>
    <name evidence="4" type="ORF">BC008_21870</name>
</gene>
<proteinExistence type="predicted"/>
<evidence type="ECO:0000313" key="5">
    <source>
        <dbReference type="Proteomes" id="UP000053372"/>
    </source>
</evidence>
<reference evidence="3 5" key="1">
    <citation type="journal article" date="2015" name="Genome Announc.">
        <title>Draft Genome of the Euendolithic (true boring) Cyanobacterium Mastigocoleus testarum strain BC008.</title>
        <authorList>
            <person name="Guida B.S."/>
            <person name="Garcia-Pichel F."/>
        </authorList>
    </citation>
    <scope>NUCLEOTIDE SEQUENCE [LARGE SCALE GENOMIC DNA]</scope>
    <source>
        <strain evidence="3 5">BC008</strain>
    </source>
</reference>
<dbReference type="EMBL" id="LMTZ01000106">
    <property type="protein sequence ID" value="KST65628.1"/>
    <property type="molecule type" value="Genomic_DNA"/>
</dbReference>
<dbReference type="EMBL" id="LMTZ01000109">
    <property type="protein sequence ID" value="KST65318.1"/>
    <property type="molecule type" value="Genomic_DNA"/>
</dbReference>
<dbReference type="Proteomes" id="UP000053372">
    <property type="component" value="Unassembled WGS sequence"/>
</dbReference>
<evidence type="ECO:0000313" key="4">
    <source>
        <dbReference type="EMBL" id="KST65628.1"/>
    </source>
</evidence>
<keyword evidence="1" id="KW-1133">Transmembrane helix</keyword>
<sequence length="287" mass="32323">MKLSVVIPCFNAGNTIGMQLDALAKQKWSQPWEVIIADNGSTDDTLTIVQEYQQKIPHLRIVDASLKSGAAYARNIGAKSAQSEALAFCDADDVVAPGWVAAIGEGLAKYDYVGGRNEHCKLNESWLVKAYGCEESNGVFFDHPYLPLVSGNNFGVRRKLHEAIGGFDEKLLKLQDVDYGWRLQEAGAKIHEIEEALVHFRFRKTISDICRRAWQSGCHEALLYKKHRKMGMPQLICWTTLIKTAIMSPIWFIARVRDKASLVKLLMELCWRAGQLQGCMQHKYLPI</sequence>
<dbReference type="PANTHER" id="PTHR43685:SF12">
    <property type="entry name" value="GLYCOSYL TRANSFERASE FAMILY 2"/>
    <property type="match status" value="1"/>
</dbReference>